<feature type="domain" description="C2H2-type" evidence="16">
    <location>
        <begin position="614"/>
        <end position="641"/>
    </location>
</feature>
<protein>
    <recommendedName>
        <fullName evidence="13">PR domain zinc finger protein 1</fullName>
        <ecNumber evidence="13">2.1.1.-</ecNumber>
    </recommendedName>
</protein>
<dbReference type="InterPro" id="IPR016608">
    <property type="entry name" value="PRDM1"/>
</dbReference>
<dbReference type="GO" id="GO:0008270">
    <property type="term" value="F:zinc ion binding"/>
    <property type="evidence" value="ECO:0007669"/>
    <property type="project" value="UniProtKB-KW"/>
</dbReference>
<evidence type="ECO:0000256" key="11">
    <source>
        <dbReference type="ARBA" id="ARBA00023163"/>
    </source>
</evidence>
<dbReference type="GO" id="GO:0000978">
    <property type="term" value="F:RNA polymerase II cis-regulatory region sequence-specific DNA binding"/>
    <property type="evidence" value="ECO:0007669"/>
    <property type="project" value="TreeGrafter"/>
</dbReference>
<keyword evidence="2" id="KW-0399">Innate immunity</keyword>
<comment type="subunit">
    <text evidence="13">Interacts with PRMT5. Interacts with FBXO10. Interacts with FBXO11.</text>
</comment>
<keyword evidence="4" id="KW-0677">Repeat</keyword>
<dbReference type="Gene3D" id="3.30.160.60">
    <property type="entry name" value="Classic Zinc Finger"/>
    <property type="match status" value="4"/>
</dbReference>
<comment type="similarity">
    <text evidence="13">Belongs to the class V-like SAM-binding methyltransferase superfamily.</text>
</comment>
<dbReference type="GO" id="GO:0002682">
    <property type="term" value="P:regulation of immune system process"/>
    <property type="evidence" value="ECO:0007669"/>
    <property type="project" value="UniProtKB-ARBA"/>
</dbReference>
<evidence type="ECO:0000256" key="13">
    <source>
        <dbReference type="PIRNR" id="PIRNR013212"/>
    </source>
</evidence>
<evidence type="ECO:0000259" key="16">
    <source>
        <dbReference type="PROSITE" id="PS50157"/>
    </source>
</evidence>
<keyword evidence="8" id="KW-0805">Transcription regulation</keyword>
<sequence>MCAAGVQGSDSDVLRSDVGQGDTVAADCSLSAKPSKSLHVCVVLWHQASHLVLLYSFIKTSSLCAVWTRVCVRVYLYALITTATSSPVKQSKMKLENTTGDMNRWREVDFALNCTYIVPDQVSDPSFSLPKAMTSIPRNLTFEYSGDNEVTGVFSKEYIPQGTRFGPLQGDIYTKDNVPKQANRKYFWRIYSGGHLQNFIDGYDVQKSNWMRYVNPAHSLAEQNLVACQNGRDIYFYTIQPVEPKQELLVWYSQEFAQRLCSQQDDIKKKTMSNEESQESEYMNQHFPQQTWQKNRQKDEVKEERDEDTEEKIDVELLERDTPPDTPNDQIMDFSKKMEKEHEDAEGRSIIPSPQPESNLNLNPSFCPEDHPALAVTNRNLPLHLHGLYEHRERLVSSYPLYPESRSLQPSFQFLPHYGPHYPRLLLPSYSPPFPGMLPSRGSIRYSSYLGTDGLPYPPIGPPNLVPVSLPYTPPSQGGLKELTPNISPPRGAPATPELSPTTKSISHHLSPEQSPSVCEEAMNLSLATAKSNSAPRNGPGHKSLPYPLKKQNGKIKYECNICLKTFGQLSNLKVHLRVHSGERPFQCNLCKKSFTQLAHLQKHHLVHTGEKPHECQVCHKRFSSTSNLKTHLRLHSGEKPYQCKLCNTKFTQYIHLKLHRRLHSSRDRPYHCQLCSQAFFHRFSLYIHQRCCCAATSNAPVNPRMKEMVEQFDASQEADTLTELASPPLVGEAVEHWLTRTLEGEGKEDQKEATMLLKALIAAINSPGTHSPTPATHHSPSLTFQKRASVVHLHTGSTVKAEGQ</sequence>
<dbReference type="FunFam" id="3.30.160.60:FF:000446">
    <property type="entry name" value="Zinc finger protein"/>
    <property type="match status" value="1"/>
</dbReference>
<dbReference type="Ensembl" id="ENSGWIT00000027943.1">
    <property type="protein sequence ID" value="ENSGWIP00000025573.1"/>
    <property type="gene ID" value="ENSGWIG00000013472.1"/>
</dbReference>
<comment type="function">
    <text evidence="13">Transcription factor that mediates a transcriptional program in various innate and adaptive immune tissue-resident lymphocyte T cell types such as tissue-resident memory T (Trm), natural killer (trNK) and natural killer T (NKT) cells and negatively regulates gene expression of proteins that promote the egress of tissue-resident T-cell populations from non-lymphoid organs. Plays a role in the development, retention and long-term establishment of adaptive and innate tissue-resident lymphocyte T cell types in non-lymphoid organs, such as the skin and gut, but also in other nonbarrier tissues like liver and kidney, and therefore may provide immediate immunological protection against reactivating infections or viral reinfection. Binds specifically to the PRDI element in the promoter of the beta-interferon gene. Drives the maturation of B-lymphocytes into Ig secreting cells. Associates with the transcriptional repressor ZNF683 to chromatin at gene promoter regions.</text>
</comment>
<organism evidence="18 19">
    <name type="scientific">Gouania willdenowi</name>
    <name type="common">Blunt-snouted clingfish</name>
    <name type="synonym">Lepadogaster willdenowi</name>
    <dbReference type="NCBI Taxonomy" id="441366"/>
    <lineage>
        <taxon>Eukaryota</taxon>
        <taxon>Metazoa</taxon>
        <taxon>Chordata</taxon>
        <taxon>Craniata</taxon>
        <taxon>Vertebrata</taxon>
        <taxon>Euteleostomi</taxon>
        <taxon>Actinopterygii</taxon>
        <taxon>Neopterygii</taxon>
        <taxon>Teleostei</taxon>
        <taxon>Neoteleostei</taxon>
        <taxon>Acanthomorphata</taxon>
        <taxon>Ovalentaria</taxon>
        <taxon>Blenniimorphae</taxon>
        <taxon>Blenniiformes</taxon>
        <taxon>Gobiesocoidei</taxon>
        <taxon>Gobiesocidae</taxon>
        <taxon>Gobiesocinae</taxon>
        <taxon>Gouania</taxon>
    </lineage>
</organism>
<dbReference type="Pfam" id="PF21549">
    <property type="entry name" value="PRDM2_PR"/>
    <property type="match status" value="1"/>
</dbReference>
<evidence type="ECO:0000256" key="9">
    <source>
        <dbReference type="ARBA" id="ARBA00023125"/>
    </source>
</evidence>
<feature type="domain" description="C2H2-type" evidence="16">
    <location>
        <begin position="558"/>
        <end position="585"/>
    </location>
</feature>
<gene>
    <name evidence="18" type="primary">prdm1b</name>
</gene>
<keyword evidence="10" id="KW-1064">Adaptive immunity</keyword>
<name>A0A8C5ER63_GOUWI</name>
<evidence type="ECO:0000256" key="10">
    <source>
        <dbReference type="ARBA" id="ARBA00023130"/>
    </source>
</evidence>
<feature type="domain" description="C2H2-type" evidence="16">
    <location>
        <begin position="586"/>
        <end position="613"/>
    </location>
</feature>
<dbReference type="Gene3D" id="2.170.270.10">
    <property type="entry name" value="SET domain"/>
    <property type="match status" value="1"/>
</dbReference>
<reference evidence="18" key="3">
    <citation type="submission" date="2025-09" db="UniProtKB">
        <authorList>
            <consortium name="Ensembl"/>
        </authorList>
    </citation>
    <scope>IDENTIFICATION</scope>
</reference>
<dbReference type="FunFam" id="3.30.160.60:FF:001272">
    <property type="entry name" value="Zinc finger protein 683"/>
    <property type="match status" value="1"/>
</dbReference>
<dbReference type="FunFam" id="2.170.270.10:FF:000019">
    <property type="entry name" value="PR domain zinc finger protein 1"/>
    <property type="match status" value="1"/>
</dbReference>
<evidence type="ECO:0000256" key="8">
    <source>
        <dbReference type="ARBA" id="ARBA00023015"/>
    </source>
</evidence>
<comment type="similarity">
    <text evidence="1">Belongs to the krueppel C2H2-type zinc-finger protein family.</text>
</comment>
<feature type="domain" description="C2H2-type" evidence="16">
    <location>
        <begin position="671"/>
        <end position="701"/>
    </location>
</feature>
<feature type="compositionally biased region" description="Polar residues" evidence="15">
    <location>
        <begin position="280"/>
        <end position="294"/>
    </location>
</feature>
<evidence type="ECO:0000256" key="5">
    <source>
        <dbReference type="ARBA" id="ARBA00022771"/>
    </source>
</evidence>
<evidence type="ECO:0000256" key="6">
    <source>
        <dbReference type="ARBA" id="ARBA00022833"/>
    </source>
</evidence>
<dbReference type="GO" id="GO:0045087">
    <property type="term" value="P:innate immune response"/>
    <property type="evidence" value="ECO:0007669"/>
    <property type="project" value="UniProtKB-KW"/>
</dbReference>
<dbReference type="PROSITE" id="PS50157">
    <property type="entry name" value="ZINC_FINGER_C2H2_2"/>
    <property type="match status" value="5"/>
</dbReference>
<dbReference type="SUPFAM" id="SSF57667">
    <property type="entry name" value="beta-beta-alpha zinc fingers"/>
    <property type="match status" value="3"/>
</dbReference>
<feature type="region of interest" description="Disordered" evidence="15">
    <location>
        <begin position="338"/>
        <end position="357"/>
    </location>
</feature>
<evidence type="ECO:0000256" key="14">
    <source>
        <dbReference type="PROSITE-ProRule" id="PRU00042"/>
    </source>
</evidence>
<comment type="subcellular location">
    <subcellularLocation>
        <location evidence="13">Nucleus</location>
    </subcellularLocation>
    <subcellularLocation>
        <location evidence="13">Cytoplasm</location>
    </subcellularLocation>
</comment>
<feature type="region of interest" description="Disordered" evidence="15">
    <location>
        <begin position="474"/>
        <end position="518"/>
    </location>
</feature>
<evidence type="ECO:0000259" key="17">
    <source>
        <dbReference type="PROSITE" id="PS50280"/>
    </source>
</evidence>
<dbReference type="PANTHER" id="PTHR16515">
    <property type="entry name" value="PR DOMAIN ZINC FINGER PROTEIN"/>
    <property type="match status" value="1"/>
</dbReference>
<evidence type="ECO:0000256" key="12">
    <source>
        <dbReference type="ARBA" id="ARBA00023242"/>
    </source>
</evidence>
<keyword evidence="7" id="KW-0391">Immunity</keyword>
<dbReference type="PROSITE" id="PS00028">
    <property type="entry name" value="ZINC_FINGER_C2H2_1"/>
    <property type="match status" value="4"/>
</dbReference>
<dbReference type="GO" id="GO:0001227">
    <property type="term" value="F:DNA-binding transcription repressor activity, RNA polymerase II-specific"/>
    <property type="evidence" value="ECO:0007669"/>
    <property type="project" value="InterPro"/>
</dbReference>
<reference evidence="18" key="2">
    <citation type="submission" date="2025-08" db="UniProtKB">
        <authorList>
            <consortium name="Ensembl"/>
        </authorList>
    </citation>
    <scope>IDENTIFICATION</scope>
</reference>
<dbReference type="SUPFAM" id="SSF82199">
    <property type="entry name" value="SET domain"/>
    <property type="match status" value="1"/>
</dbReference>
<dbReference type="InterPro" id="IPR036236">
    <property type="entry name" value="Znf_C2H2_sf"/>
</dbReference>
<keyword evidence="6" id="KW-0862">Zinc</keyword>
<keyword evidence="12" id="KW-0539">Nucleus</keyword>
<dbReference type="InterPro" id="IPR013087">
    <property type="entry name" value="Znf_C2H2_type"/>
</dbReference>
<dbReference type="InterPro" id="IPR001214">
    <property type="entry name" value="SET_dom"/>
</dbReference>
<keyword evidence="5 14" id="KW-0863">Zinc-finger</keyword>
<dbReference type="GO" id="GO:0005737">
    <property type="term" value="C:cytoplasm"/>
    <property type="evidence" value="ECO:0007669"/>
    <property type="project" value="UniProtKB-SubCell"/>
</dbReference>
<dbReference type="GO" id="GO:0005634">
    <property type="term" value="C:nucleus"/>
    <property type="evidence" value="ECO:0007669"/>
    <property type="project" value="UniProtKB-SubCell"/>
</dbReference>
<dbReference type="SMART" id="SM00317">
    <property type="entry name" value="SET"/>
    <property type="match status" value="1"/>
</dbReference>
<dbReference type="InterPro" id="IPR050331">
    <property type="entry name" value="Zinc_finger"/>
</dbReference>
<evidence type="ECO:0000313" key="19">
    <source>
        <dbReference type="Proteomes" id="UP000694680"/>
    </source>
</evidence>
<dbReference type="SMART" id="SM00355">
    <property type="entry name" value="ZnF_C2H2"/>
    <property type="match status" value="5"/>
</dbReference>
<dbReference type="PANTHER" id="PTHR16515:SF64">
    <property type="entry name" value="PR DOMAIN ZINC FINGER PROTEIN 1"/>
    <property type="match status" value="1"/>
</dbReference>
<feature type="domain" description="SET" evidence="17">
    <location>
        <begin position="138"/>
        <end position="253"/>
    </location>
</feature>
<dbReference type="FunFam" id="3.30.160.60:FF:000132">
    <property type="entry name" value="PR domain zinc finger protein 1"/>
    <property type="match status" value="1"/>
</dbReference>
<evidence type="ECO:0000256" key="15">
    <source>
        <dbReference type="SAM" id="MobiDB-lite"/>
    </source>
</evidence>
<dbReference type="PROSITE" id="PS50280">
    <property type="entry name" value="SET"/>
    <property type="match status" value="1"/>
</dbReference>
<feature type="domain" description="C2H2-type" evidence="16">
    <location>
        <begin position="642"/>
        <end position="669"/>
    </location>
</feature>
<dbReference type="EC" id="2.1.1.-" evidence="13"/>
<dbReference type="PIRSF" id="PIRSF013212">
    <property type="entry name" value="PRDM1"/>
    <property type="match status" value="1"/>
</dbReference>
<dbReference type="InterPro" id="IPR046341">
    <property type="entry name" value="SET_dom_sf"/>
</dbReference>
<keyword evidence="19" id="KW-1185">Reference proteome</keyword>
<dbReference type="AlphaFoldDB" id="A0A8C5ER63"/>
<feature type="region of interest" description="Disordered" evidence="15">
    <location>
        <begin position="267"/>
        <end position="313"/>
    </location>
</feature>
<keyword evidence="3" id="KW-0479">Metal-binding</keyword>
<feature type="compositionally biased region" description="Basic and acidic residues" evidence="15">
    <location>
        <begin position="338"/>
        <end position="347"/>
    </location>
</feature>
<keyword evidence="9" id="KW-0238">DNA-binding</keyword>
<evidence type="ECO:0000256" key="2">
    <source>
        <dbReference type="ARBA" id="ARBA00022588"/>
    </source>
</evidence>
<dbReference type="Pfam" id="PF00096">
    <property type="entry name" value="zf-C2H2"/>
    <property type="match status" value="4"/>
</dbReference>
<reference evidence="18" key="1">
    <citation type="submission" date="2020-06" db="EMBL/GenBank/DDBJ databases">
        <authorList>
            <consortium name="Wellcome Sanger Institute Data Sharing"/>
        </authorList>
    </citation>
    <scope>NUCLEOTIDE SEQUENCE [LARGE SCALE GENOMIC DNA]</scope>
</reference>
<dbReference type="CDD" id="cd19187">
    <property type="entry name" value="PR-SET_PRDM1"/>
    <property type="match status" value="1"/>
</dbReference>
<evidence type="ECO:0000313" key="18">
    <source>
        <dbReference type="Ensembl" id="ENSGWIP00000025573.1"/>
    </source>
</evidence>
<dbReference type="GO" id="GO:0045165">
    <property type="term" value="P:cell fate commitment"/>
    <property type="evidence" value="ECO:0007669"/>
    <property type="project" value="UniProtKB-UniRule"/>
</dbReference>
<evidence type="ECO:0000256" key="7">
    <source>
        <dbReference type="ARBA" id="ARBA00022859"/>
    </source>
</evidence>
<keyword evidence="11" id="KW-0804">Transcription</keyword>
<dbReference type="GO" id="GO:0002250">
    <property type="term" value="P:adaptive immune response"/>
    <property type="evidence" value="ECO:0007669"/>
    <property type="project" value="UniProtKB-KW"/>
</dbReference>
<evidence type="ECO:0000256" key="4">
    <source>
        <dbReference type="ARBA" id="ARBA00022737"/>
    </source>
</evidence>
<evidence type="ECO:0000256" key="1">
    <source>
        <dbReference type="ARBA" id="ARBA00006991"/>
    </source>
</evidence>
<dbReference type="InterPro" id="IPR044413">
    <property type="entry name" value="PRDM1_PR-SET"/>
</dbReference>
<dbReference type="GO" id="GO:0051239">
    <property type="term" value="P:regulation of multicellular organismal process"/>
    <property type="evidence" value="ECO:0007669"/>
    <property type="project" value="UniProtKB-ARBA"/>
</dbReference>
<dbReference type="Proteomes" id="UP000694680">
    <property type="component" value="Chromosome 11"/>
</dbReference>
<evidence type="ECO:0000256" key="3">
    <source>
        <dbReference type="ARBA" id="ARBA00022723"/>
    </source>
</evidence>
<dbReference type="FunFam" id="3.30.160.60:FF:000262">
    <property type="entry name" value="PR domain zinc finger protein 1"/>
    <property type="match status" value="1"/>
</dbReference>
<proteinExistence type="inferred from homology"/>
<accession>A0A8C5ER63</accession>